<protein>
    <submittedName>
        <fullName evidence="2">Uncharacterized protein</fullName>
    </submittedName>
</protein>
<gene>
    <name evidence="2" type="ORF">GAYE_SCF59G6450</name>
</gene>
<dbReference type="Proteomes" id="UP001300502">
    <property type="component" value="Unassembled WGS sequence"/>
</dbReference>
<accession>A0AAV9IM71</accession>
<comment type="caution">
    <text evidence="2">The sequence shown here is derived from an EMBL/GenBank/DDBJ whole genome shotgun (WGS) entry which is preliminary data.</text>
</comment>
<sequence length="270" mass="30784">MRGWWLWSLLLVCLCLFPLSNSVQQDEAFVPIGPLREKDEHATQPSQPVVKPHGSNHWKPLQCTPNKEKAEALIQKAQNSLSALFSNRLFKHIDVESCQEFRVVEIKLDEKGLNLDNGQEHIKESFRILADFLDQCGAKKYLDDLIFLKVHLPTDSEESDALRVTMAQPISEKVEKLIQAKNQHPNISLATYPAKTRVAMEIHHEFPLLGHVSRTRKIMDTRIVFMGAKALENVLNDAGLQPEKSSFYFVSHSNLKKIGLGENEIWIDLQ</sequence>
<evidence type="ECO:0000313" key="3">
    <source>
        <dbReference type="Proteomes" id="UP001300502"/>
    </source>
</evidence>
<evidence type="ECO:0000256" key="1">
    <source>
        <dbReference type="SAM" id="SignalP"/>
    </source>
</evidence>
<proteinExistence type="predicted"/>
<name>A0AAV9IM71_9RHOD</name>
<dbReference type="EMBL" id="JANCYU010000065">
    <property type="protein sequence ID" value="KAK4528506.1"/>
    <property type="molecule type" value="Genomic_DNA"/>
</dbReference>
<organism evidence="2 3">
    <name type="scientific">Galdieria yellowstonensis</name>
    <dbReference type="NCBI Taxonomy" id="3028027"/>
    <lineage>
        <taxon>Eukaryota</taxon>
        <taxon>Rhodophyta</taxon>
        <taxon>Bangiophyceae</taxon>
        <taxon>Galdieriales</taxon>
        <taxon>Galdieriaceae</taxon>
        <taxon>Galdieria</taxon>
    </lineage>
</organism>
<evidence type="ECO:0000313" key="2">
    <source>
        <dbReference type="EMBL" id="KAK4528506.1"/>
    </source>
</evidence>
<reference evidence="2 3" key="1">
    <citation type="submission" date="2022-07" db="EMBL/GenBank/DDBJ databases">
        <title>Genome-wide signatures of adaptation to extreme environments.</title>
        <authorList>
            <person name="Cho C.H."/>
            <person name="Yoon H.S."/>
        </authorList>
    </citation>
    <scope>NUCLEOTIDE SEQUENCE [LARGE SCALE GENOMIC DNA]</scope>
    <source>
        <strain evidence="2 3">108.79 E11</strain>
    </source>
</reference>
<feature type="chain" id="PRO_5044001376" evidence="1">
    <location>
        <begin position="23"/>
        <end position="270"/>
    </location>
</feature>
<feature type="signal peptide" evidence="1">
    <location>
        <begin position="1"/>
        <end position="22"/>
    </location>
</feature>
<dbReference type="AlphaFoldDB" id="A0AAV9IM71"/>
<keyword evidence="3" id="KW-1185">Reference proteome</keyword>
<keyword evidence="1" id="KW-0732">Signal</keyword>